<keyword evidence="2" id="KW-0145">Chemotaxis</keyword>
<dbReference type="Gene3D" id="1.10.287.950">
    <property type="entry name" value="Methyl-accepting chemotaxis protein"/>
    <property type="match status" value="1"/>
</dbReference>
<dbReference type="Pfam" id="PF00015">
    <property type="entry name" value="MCPsignal"/>
    <property type="match status" value="1"/>
</dbReference>
<evidence type="ECO:0000256" key="1">
    <source>
        <dbReference type="ARBA" id="ARBA00004370"/>
    </source>
</evidence>
<dbReference type="AlphaFoldDB" id="A0A934T2D9"/>
<dbReference type="EMBL" id="JAEPBG010000017">
    <property type="protein sequence ID" value="MBK4738107.1"/>
    <property type="molecule type" value="Genomic_DNA"/>
</dbReference>
<evidence type="ECO:0000256" key="2">
    <source>
        <dbReference type="ARBA" id="ARBA00022500"/>
    </source>
</evidence>
<accession>A0A934T2D9</accession>
<dbReference type="GO" id="GO:0004888">
    <property type="term" value="F:transmembrane signaling receptor activity"/>
    <property type="evidence" value="ECO:0007669"/>
    <property type="project" value="InterPro"/>
</dbReference>
<gene>
    <name evidence="7" type="ORF">JJB74_26080</name>
</gene>
<keyword evidence="8" id="KW-1185">Reference proteome</keyword>
<dbReference type="GO" id="GO:0006935">
    <property type="term" value="P:chemotaxis"/>
    <property type="evidence" value="ECO:0007669"/>
    <property type="project" value="UniProtKB-KW"/>
</dbReference>
<dbReference type="SUPFAM" id="SSF58104">
    <property type="entry name" value="Methyl-accepting chemotaxis protein (MCP) signaling domain"/>
    <property type="match status" value="1"/>
</dbReference>
<protein>
    <submittedName>
        <fullName evidence="7">Methyl-accepting chemotaxis protein</fullName>
    </submittedName>
</protein>
<dbReference type="CDD" id="cd11386">
    <property type="entry name" value="MCP_signal"/>
    <property type="match status" value="1"/>
</dbReference>
<sequence>MKNGKNGMRLAHRLGMLIAVFVLGFGLFGLCAFRVLQKLEVNGPVYQRIALGKDLVADILPPPAYIIEAYQVSLEMAAGLHLTPEIGVNRLKKLQVQYQERHAFWAQQHLKKDLADAFLVDSHAPAQSFFKIAIAEFAPALQEGNAAGATAALKKMQTVYETHRAAIDKAVLIVTALNEAEEGDARSEISSNTVILAAIFCGSLGLAIAVAGLLVRKLLKELGGEPDEAASIARRIASGDLSTEIALKNGDTSSLLHAIKSMQQMLAGTVSVIQVSVDAVRNGSQEIASGNMDLSARTEHHASAIQQTAATLERLTQTIQQTATSAREASKLAHGASGIAVQGGTVMHQVVDIMAAISDSSDRITEITTEIDGIAFQTNILSLNAAVEAARAGTQGAGFAVVANEVRNLAQRSAAASKRIRALIDDATRDVGAGRGLVHEASRTMKQIVDSAGEVTQLIAGISKVTGEQSASLGEVNAAVTQMGEVTQQNAALVEEAAAASSSLHEQADKLLALANHFTVTPRLGRELHRLPSTTSNTNNLSYT</sequence>
<keyword evidence="4" id="KW-0807">Transducer</keyword>
<dbReference type="SMART" id="SM00283">
    <property type="entry name" value="MA"/>
    <property type="match status" value="1"/>
</dbReference>
<keyword evidence="5" id="KW-0812">Transmembrane</keyword>
<dbReference type="InterPro" id="IPR004090">
    <property type="entry name" value="Chemotax_Me-accpt_rcpt"/>
</dbReference>
<proteinExistence type="inferred from homology"/>
<dbReference type="FunFam" id="1.10.287.950:FF:000001">
    <property type="entry name" value="Methyl-accepting chemotaxis sensory transducer"/>
    <property type="match status" value="1"/>
</dbReference>
<evidence type="ECO:0000256" key="5">
    <source>
        <dbReference type="SAM" id="Phobius"/>
    </source>
</evidence>
<keyword evidence="5" id="KW-1133">Transmembrane helix</keyword>
<dbReference type="PANTHER" id="PTHR43531:SF11">
    <property type="entry name" value="METHYL-ACCEPTING CHEMOTAXIS PROTEIN 3"/>
    <property type="match status" value="1"/>
</dbReference>
<dbReference type="GO" id="GO:0007165">
    <property type="term" value="P:signal transduction"/>
    <property type="evidence" value="ECO:0007669"/>
    <property type="project" value="UniProtKB-KW"/>
</dbReference>
<dbReference type="PROSITE" id="PS50111">
    <property type="entry name" value="CHEMOTAXIS_TRANSDUC_2"/>
    <property type="match status" value="1"/>
</dbReference>
<feature type="domain" description="Methyl-accepting transducer" evidence="6">
    <location>
        <begin position="276"/>
        <end position="505"/>
    </location>
</feature>
<keyword evidence="5" id="KW-0472">Membrane</keyword>
<comment type="caution">
    <text evidence="7">The sequence shown here is derived from an EMBL/GenBank/DDBJ whole genome shotgun (WGS) entry which is preliminary data.</text>
</comment>
<evidence type="ECO:0000313" key="7">
    <source>
        <dbReference type="EMBL" id="MBK4738107.1"/>
    </source>
</evidence>
<evidence type="ECO:0000256" key="4">
    <source>
        <dbReference type="PROSITE-ProRule" id="PRU00284"/>
    </source>
</evidence>
<comment type="subcellular location">
    <subcellularLocation>
        <location evidence="1">Membrane</location>
    </subcellularLocation>
</comment>
<dbReference type="GO" id="GO:0016020">
    <property type="term" value="C:membrane"/>
    <property type="evidence" value="ECO:0007669"/>
    <property type="project" value="UniProtKB-SubCell"/>
</dbReference>
<name>A0A934T2D9_9BURK</name>
<dbReference type="PRINTS" id="PR00260">
    <property type="entry name" value="CHEMTRNSDUCR"/>
</dbReference>
<dbReference type="Proteomes" id="UP000622890">
    <property type="component" value="Unassembled WGS sequence"/>
</dbReference>
<dbReference type="InterPro" id="IPR004089">
    <property type="entry name" value="MCPsignal_dom"/>
</dbReference>
<feature type="transmembrane region" description="Helical" evidence="5">
    <location>
        <begin position="194"/>
        <end position="215"/>
    </location>
</feature>
<comment type="similarity">
    <text evidence="3">Belongs to the methyl-accepting chemotaxis (MCP) protein family.</text>
</comment>
<dbReference type="InterPro" id="IPR051310">
    <property type="entry name" value="MCP_chemotaxis"/>
</dbReference>
<dbReference type="PANTHER" id="PTHR43531">
    <property type="entry name" value="PROTEIN ICFG"/>
    <property type="match status" value="1"/>
</dbReference>
<evidence type="ECO:0000313" key="8">
    <source>
        <dbReference type="Proteomes" id="UP000622890"/>
    </source>
</evidence>
<evidence type="ECO:0000259" key="6">
    <source>
        <dbReference type="PROSITE" id="PS50111"/>
    </source>
</evidence>
<organism evidence="7 8">
    <name type="scientific">Noviherbaspirillum pedocola</name>
    <dbReference type="NCBI Taxonomy" id="2801341"/>
    <lineage>
        <taxon>Bacteria</taxon>
        <taxon>Pseudomonadati</taxon>
        <taxon>Pseudomonadota</taxon>
        <taxon>Betaproteobacteria</taxon>
        <taxon>Burkholderiales</taxon>
        <taxon>Oxalobacteraceae</taxon>
        <taxon>Noviherbaspirillum</taxon>
    </lineage>
</organism>
<reference evidence="7" key="1">
    <citation type="submission" date="2021-01" db="EMBL/GenBank/DDBJ databases">
        <title>Genome sequence of strain Noviherbaspirillum sp. DKR-6.</title>
        <authorList>
            <person name="Chaudhary D.K."/>
        </authorList>
    </citation>
    <scope>NUCLEOTIDE SEQUENCE</scope>
    <source>
        <strain evidence="7">DKR-6</strain>
    </source>
</reference>
<evidence type="ECO:0000256" key="3">
    <source>
        <dbReference type="ARBA" id="ARBA00029447"/>
    </source>
</evidence>